<dbReference type="SUPFAM" id="SSF57414">
    <property type="entry name" value="Hairpin loop containing domain-like"/>
    <property type="match status" value="1"/>
</dbReference>
<accession>A0A8X6R2A1</accession>
<feature type="domain" description="Apple" evidence="1">
    <location>
        <begin position="3"/>
        <end position="85"/>
    </location>
</feature>
<dbReference type="OrthoDB" id="6430118at2759"/>
<dbReference type="AlphaFoldDB" id="A0A8X6R2A1"/>
<dbReference type="InterPro" id="IPR052774">
    <property type="entry name" value="Celegans_DevNeuronal_Protein"/>
</dbReference>
<name>A0A8X6R2A1_NEPPI</name>
<dbReference type="PROSITE" id="PS50948">
    <property type="entry name" value="PAN"/>
    <property type="match status" value="1"/>
</dbReference>
<keyword evidence="3" id="KW-1185">Reference proteome</keyword>
<dbReference type="Proteomes" id="UP000887013">
    <property type="component" value="Unassembled WGS sequence"/>
</dbReference>
<dbReference type="EMBL" id="BMAW01085497">
    <property type="protein sequence ID" value="GFU43228.1"/>
    <property type="molecule type" value="Genomic_DNA"/>
</dbReference>
<evidence type="ECO:0000313" key="3">
    <source>
        <dbReference type="Proteomes" id="UP000887013"/>
    </source>
</evidence>
<dbReference type="GO" id="GO:0009653">
    <property type="term" value="P:anatomical structure morphogenesis"/>
    <property type="evidence" value="ECO:0007669"/>
    <property type="project" value="TreeGrafter"/>
</dbReference>
<protein>
    <recommendedName>
        <fullName evidence="1">Apple domain-containing protein</fullName>
    </recommendedName>
</protein>
<dbReference type="Pfam" id="PF00024">
    <property type="entry name" value="PAN_1"/>
    <property type="match status" value="1"/>
</dbReference>
<gene>
    <name evidence="2" type="primary">NCL1_12279</name>
    <name evidence="2" type="ORF">NPIL_205631</name>
</gene>
<sequence length="90" mass="10492">YSCGKLWTFERVPGHDFHDVPILEMPGVPRRTDCEDLCVRNVPPCKSATYDTFRRICRLYADDRRSKPSAFARDLPEMEYLENQCASGKY</sequence>
<dbReference type="Gene3D" id="3.50.4.10">
    <property type="entry name" value="Hepatocyte Growth Factor"/>
    <property type="match status" value="1"/>
</dbReference>
<proteinExistence type="predicted"/>
<comment type="caution">
    <text evidence="2">The sequence shown here is derived from an EMBL/GenBank/DDBJ whole genome shotgun (WGS) entry which is preliminary data.</text>
</comment>
<reference evidence="2" key="1">
    <citation type="submission" date="2020-08" db="EMBL/GenBank/DDBJ databases">
        <title>Multicomponent nature underlies the extraordinary mechanical properties of spider dragline silk.</title>
        <authorList>
            <person name="Kono N."/>
            <person name="Nakamura H."/>
            <person name="Mori M."/>
            <person name="Yoshida Y."/>
            <person name="Ohtoshi R."/>
            <person name="Malay A.D."/>
            <person name="Moran D.A.P."/>
            <person name="Tomita M."/>
            <person name="Numata K."/>
            <person name="Arakawa K."/>
        </authorList>
    </citation>
    <scope>NUCLEOTIDE SEQUENCE</scope>
</reference>
<dbReference type="InterPro" id="IPR003609">
    <property type="entry name" value="Pan_app"/>
</dbReference>
<organism evidence="2 3">
    <name type="scientific">Nephila pilipes</name>
    <name type="common">Giant wood spider</name>
    <name type="synonym">Nephila maculata</name>
    <dbReference type="NCBI Taxonomy" id="299642"/>
    <lineage>
        <taxon>Eukaryota</taxon>
        <taxon>Metazoa</taxon>
        <taxon>Ecdysozoa</taxon>
        <taxon>Arthropoda</taxon>
        <taxon>Chelicerata</taxon>
        <taxon>Arachnida</taxon>
        <taxon>Araneae</taxon>
        <taxon>Araneomorphae</taxon>
        <taxon>Entelegynae</taxon>
        <taxon>Araneoidea</taxon>
        <taxon>Nephilidae</taxon>
        <taxon>Nephila</taxon>
    </lineage>
</organism>
<evidence type="ECO:0000259" key="1">
    <source>
        <dbReference type="PROSITE" id="PS50948"/>
    </source>
</evidence>
<evidence type="ECO:0000313" key="2">
    <source>
        <dbReference type="EMBL" id="GFU43228.1"/>
    </source>
</evidence>
<feature type="non-terminal residue" evidence="2">
    <location>
        <position position="1"/>
    </location>
</feature>
<dbReference type="PANTHER" id="PTHR47327:SF1">
    <property type="entry name" value="RE15579P"/>
    <property type="match status" value="1"/>
</dbReference>
<dbReference type="PANTHER" id="PTHR47327">
    <property type="entry name" value="FI18240P1-RELATED"/>
    <property type="match status" value="1"/>
</dbReference>